<dbReference type="Pfam" id="PF01381">
    <property type="entry name" value="HTH_3"/>
    <property type="match status" value="1"/>
</dbReference>
<keyword evidence="1" id="KW-0238">DNA-binding</keyword>
<dbReference type="AlphaFoldDB" id="A0A7W1XBV1"/>
<dbReference type="Proteomes" id="UP000530514">
    <property type="component" value="Unassembled WGS sequence"/>
</dbReference>
<dbReference type="PROSITE" id="PS50943">
    <property type="entry name" value="HTH_CROC1"/>
    <property type="match status" value="1"/>
</dbReference>
<dbReference type="Gene3D" id="1.10.260.40">
    <property type="entry name" value="lambda repressor-like DNA-binding domains"/>
    <property type="match status" value="1"/>
</dbReference>
<sequence>MIKARKAKGLTQRELADMIGIRETSVSNWEVERSLPRLEVARAVSKVLGFSIEFLFFEEEPSDGHRTLS</sequence>
<dbReference type="GO" id="GO:0003677">
    <property type="term" value="F:DNA binding"/>
    <property type="evidence" value="ECO:0007669"/>
    <property type="project" value="UniProtKB-KW"/>
</dbReference>
<proteinExistence type="predicted"/>
<comment type="caution">
    <text evidence="3">The sequence shown here is derived from an EMBL/GenBank/DDBJ whole genome shotgun (WGS) entry which is preliminary data.</text>
</comment>
<dbReference type="CDD" id="cd00093">
    <property type="entry name" value="HTH_XRE"/>
    <property type="match status" value="1"/>
</dbReference>
<reference evidence="3 4" key="1">
    <citation type="submission" date="2020-07" db="EMBL/GenBank/DDBJ databases">
        <authorList>
            <person name="Feng H."/>
        </authorList>
    </citation>
    <scope>NUCLEOTIDE SEQUENCE [LARGE SCALE GENOMIC DNA]</scope>
    <source>
        <strain evidence="4">s-11</strain>
    </source>
</reference>
<protein>
    <submittedName>
        <fullName evidence="3">Helix-turn-helix transcriptional regulator</fullName>
    </submittedName>
</protein>
<dbReference type="EMBL" id="JACEIP010000022">
    <property type="protein sequence ID" value="MBA4543820.1"/>
    <property type="molecule type" value="Genomic_DNA"/>
</dbReference>
<organism evidence="3 4">
    <name type="scientific">Thermoactinomyces daqus</name>
    <dbReference type="NCBI Taxonomy" id="1329516"/>
    <lineage>
        <taxon>Bacteria</taxon>
        <taxon>Bacillati</taxon>
        <taxon>Bacillota</taxon>
        <taxon>Bacilli</taxon>
        <taxon>Bacillales</taxon>
        <taxon>Thermoactinomycetaceae</taxon>
        <taxon>Thermoactinomyces</taxon>
    </lineage>
</organism>
<dbReference type="PANTHER" id="PTHR46558">
    <property type="entry name" value="TRACRIPTIONAL REGULATORY PROTEIN-RELATED-RELATED"/>
    <property type="match status" value="1"/>
</dbReference>
<dbReference type="PANTHER" id="PTHR46558:SF11">
    <property type="entry name" value="HTH-TYPE TRANSCRIPTIONAL REGULATOR XRE"/>
    <property type="match status" value="1"/>
</dbReference>
<dbReference type="SMART" id="SM00530">
    <property type="entry name" value="HTH_XRE"/>
    <property type="match status" value="1"/>
</dbReference>
<gene>
    <name evidence="3" type="ORF">H1164_13075</name>
</gene>
<evidence type="ECO:0000313" key="4">
    <source>
        <dbReference type="Proteomes" id="UP000530514"/>
    </source>
</evidence>
<evidence type="ECO:0000313" key="3">
    <source>
        <dbReference type="EMBL" id="MBA4543820.1"/>
    </source>
</evidence>
<evidence type="ECO:0000256" key="1">
    <source>
        <dbReference type="ARBA" id="ARBA00023125"/>
    </source>
</evidence>
<dbReference type="OrthoDB" id="2038700at2"/>
<accession>A0A7W1XBV1</accession>
<evidence type="ECO:0000259" key="2">
    <source>
        <dbReference type="PROSITE" id="PS50943"/>
    </source>
</evidence>
<dbReference type="SUPFAM" id="SSF47413">
    <property type="entry name" value="lambda repressor-like DNA-binding domains"/>
    <property type="match status" value="1"/>
</dbReference>
<dbReference type="InterPro" id="IPR001387">
    <property type="entry name" value="Cro/C1-type_HTH"/>
</dbReference>
<keyword evidence="4" id="KW-1185">Reference proteome</keyword>
<dbReference type="InterPro" id="IPR010982">
    <property type="entry name" value="Lambda_DNA-bd_dom_sf"/>
</dbReference>
<feature type="domain" description="HTH cro/C1-type" evidence="2">
    <location>
        <begin position="1"/>
        <end position="55"/>
    </location>
</feature>
<name>A0A7W1XBV1_9BACL</name>